<dbReference type="STRING" id="930992.A0A0C9ZX60"/>
<dbReference type="Proteomes" id="UP000054485">
    <property type="component" value="Unassembled WGS sequence"/>
</dbReference>
<name>A0A0C9ZX60_9AGAM</name>
<evidence type="ECO:0000313" key="3">
    <source>
        <dbReference type="Proteomes" id="UP000054485"/>
    </source>
</evidence>
<dbReference type="InterPro" id="IPR040521">
    <property type="entry name" value="KDZ"/>
</dbReference>
<keyword evidence="3" id="KW-1185">Reference proteome</keyword>
<dbReference type="InParanoid" id="A0A0C9ZX60"/>
<dbReference type="InterPro" id="IPR041457">
    <property type="entry name" value="CxC2_KDZ-assoc"/>
</dbReference>
<accession>A0A0C9ZX60</accession>
<dbReference type="OrthoDB" id="3214502at2759"/>
<reference evidence="3" key="2">
    <citation type="submission" date="2015-01" db="EMBL/GenBank/DDBJ databases">
        <title>Evolutionary Origins and Diversification of the Mycorrhizal Mutualists.</title>
        <authorList>
            <consortium name="DOE Joint Genome Institute"/>
            <consortium name="Mycorrhizal Genomics Consortium"/>
            <person name="Kohler A."/>
            <person name="Kuo A."/>
            <person name="Nagy L.G."/>
            <person name="Floudas D."/>
            <person name="Copeland A."/>
            <person name="Barry K.W."/>
            <person name="Cichocki N."/>
            <person name="Veneault-Fourrey C."/>
            <person name="LaButti K."/>
            <person name="Lindquist E.A."/>
            <person name="Lipzen A."/>
            <person name="Lundell T."/>
            <person name="Morin E."/>
            <person name="Murat C."/>
            <person name="Riley R."/>
            <person name="Ohm R."/>
            <person name="Sun H."/>
            <person name="Tunlid A."/>
            <person name="Henrissat B."/>
            <person name="Grigoriev I.V."/>
            <person name="Hibbett D.S."/>
            <person name="Martin F."/>
        </authorList>
    </citation>
    <scope>NUCLEOTIDE SEQUENCE [LARGE SCALE GENOMIC DNA]</scope>
    <source>
        <strain evidence="3">UH-Slu-Lm8-n1</strain>
    </source>
</reference>
<reference evidence="2 3" key="1">
    <citation type="submission" date="2014-04" db="EMBL/GenBank/DDBJ databases">
        <authorList>
            <consortium name="DOE Joint Genome Institute"/>
            <person name="Kuo A."/>
            <person name="Ruytinx J."/>
            <person name="Rineau F."/>
            <person name="Colpaert J."/>
            <person name="Kohler A."/>
            <person name="Nagy L.G."/>
            <person name="Floudas D."/>
            <person name="Copeland A."/>
            <person name="Barry K.W."/>
            <person name="Cichocki N."/>
            <person name="Veneault-Fourrey C."/>
            <person name="LaButti K."/>
            <person name="Lindquist E.A."/>
            <person name="Lipzen A."/>
            <person name="Lundell T."/>
            <person name="Morin E."/>
            <person name="Murat C."/>
            <person name="Sun H."/>
            <person name="Tunlid A."/>
            <person name="Henrissat B."/>
            <person name="Grigoriev I.V."/>
            <person name="Hibbett D.S."/>
            <person name="Martin F."/>
            <person name="Nordberg H.P."/>
            <person name="Cantor M.N."/>
            <person name="Hua S.X."/>
        </authorList>
    </citation>
    <scope>NUCLEOTIDE SEQUENCE [LARGE SCALE GENOMIC DNA]</scope>
    <source>
        <strain evidence="2 3">UH-Slu-Lm8-n1</strain>
    </source>
</reference>
<dbReference type="Pfam" id="PF18758">
    <property type="entry name" value="KDZ"/>
    <property type="match status" value="1"/>
</dbReference>
<evidence type="ECO:0000313" key="2">
    <source>
        <dbReference type="EMBL" id="KIK33961.1"/>
    </source>
</evidence>
<dbReference type="EMBL" id="KN835835">
    <property type="protein sequence ID" value="KIK33961.1"/>
    <property type="molecule type" value="Genomic_DNA"/>
</dbReference>
<dbReference type="PANTHER" id="PTHR33096:SF1">
    <property type="entry name" value="CXC1-LIKE CYSTEINE CLUSTER ASSOCIATED WITH KDZ TRANSPOSASES DOMAIN-CONTAINING PROTEIN"/>
    <property type="match status" value="1"/>
</dbReference>
<dbReference type="AlphaFoldDB" id="A0A0C9ZX60"/>
<feature type="domain" description="CxC2-like cysteine cluster KDZ transposase-associated" evidence="1">
    <location>
        <begin position="209"/>
        <end position="316"/>
    </location>
</feature>
<organism evidence="2 3">
    <name type="scientific">Suillus luteus UH-Slu-Lm8-n1</name>
    <dbReference type="NCBI Taxonomy" id="930992"/>
    <lineage>
        <taxon>Eukaryota</taxon>
        <taxon>Fungi</taxon>
        <taxon>Dikarya</taxon>
        <taxon>Basidiomycota</taxon>
        <taxon>Agaricomycotina</taxon>
        <taxon>Agaricomycetes</taxon>
        <taxon>Agaricomycetidae</taxon>
        <taxon>Boletales</taxon>
        <taxon>Suillineae</taxon>
        <taxon>Suillaceae</taxon>
        <taxon>Suillus</taxon>
    </lineage>
</organism>
<gene>
    <name evidence="2" type="ORF">CY34DRAFT_18041</name>
</gene>
<dbReference type="Pfam" id="PF18803">
    <property type="entry name" value="CxC2"/>
    <property type="match status" value="1"/>
</dbReference>
<proteinExistence type="predicted"/>
<protein>
    <recommendedName>
        <fullName evidence="1">CxC2-like cysteine cluster KDZ transposase-associated domain-containing protein</fullName>
    </recommendedName>
</protein>
<dbReference type="PANTHER" id="PTHR33096">
    <property type="entry name" value="CXC2 DOMAIN-CONTAINING PROTEIN"/>
    <property type="match status" value="1"/>
</dbReference>
<dbReference type="HOGENOM" id="CLU_003703_12_0_1"/>
<evidence type="ECO:0000259" key="1">
    <source>
        <dbReference type="Pfam" id="PF18803"/>
    </source>
</evidence>
<sequence>MVSKKRRALDKLKQDWYVLNSQHQQAQHHRAEERELYYKHSCFTRTSAGNITSATEFFVAEHALSSVVSHPPSGSDITMEDFSFNSYGRSDTELQDYDTVDPAYESFLKESSVGPKKPLRPAGDHAMTLWLHERETYLLELIRLEGRGDYAFRETCQGHNECMYEPVYRCQDCFGTELYCQECTVNRHRENPLHKIEFWNGSFFEDTTLKSLGLQVQLGHPVGKRCFNHSRAYDDDFVILDINGIHELALDFCSCESALSHVKQLLRARWYPATSADLKSAATFHLLQNFHMLMFESKVSAFEYWQTLARLTDNTGIKPCKDHYDSLLRMIKQWRNLKLLKRFGRGHDPAGIKATEQGVCTVVCPACPHPGKNLPEDWNVALPDKRWLYAQFLAIDTNFRLACKNVSSDRIDPGLSRGWSYFVEEKGFKEFLADVGKVPQEKSACASHNAVNLAETKNSRGLAATGAGTVDCSRHNFKRPCGVGDLQRGERYINMDYLFFSTMQHSKDVLVLNVSYDITCQWSKNLWGQMSNYPSRVHFARDGKILTFLIPKFHLPAHITACQITFSHNFIKGMGRTDGEAPERGWANINPVATST</sequence>